<keyword evidence="4" id="KW-1185">Reference proteome</keyword>
<name>A0A9P5PWN9_9AGAR</name>
<comment type="caution">
    <text evidence="3">The sequence shown here is derived from an EMBL/GenBank/DDBJ whole genome shotgun (WGS) entry which is preliminary data.</text>
</comment>
<accession>A0A9P5PWN9</accession>
<keyword evidence="2" id="KW-0472">Membrane</keyword>
<dbReference type="AlphaFoldDB" id="A0A9P5PWN9"/>
<feature type="compositionally biased region" description="Low complexity" evidence="1">
    <location>
        <begin position="90"/>
        <end position="115"/>
    </location>
</feature>
<feature type="transmembrane region" description="Helical" evidence="2">
    <location>
        <begin position="125"/>
        <end position="147"/>
    </location>
</feature>
<gene>
    <name evidence="3" type="ORF">BDP27DRAFT_241801</name>
</gene>
<reference evidence="3" key="1">
    <citation type="submission" date="2020-11" db="EMBL/GenBank/DDBJ databases">
        <authorList>
            <consortium name="DOE Joint Genome Institute"/>
            <person name="Ahrendt S."/>
            <person name="Riley R."/>
            <person name="Andreopoulos W."/>
            <person name="Labutti K."/>
            <person name="Pangilinan J."/>
            <person name="Ruiz-Duenas F.J."/>
            <person name="Barrasa J.M."/>
            <person name="Sanchez-Garcia M."/>
            <person name="Camarero S."/>
            <person name="Miyauchi S."/>
            <person name="Serrano A."/>
            <person name="Linde D."/>
            <person name="Babiker R."/>
            <person name="Drula E."/>
            <person name="Ayuso-Fernandez I."/>
            <person name="Pacheco R."/>
            <person name="Padilla G."/>
            <person name="Ferreira P."/>
            <person name="Barriuso J."/>
            <person name="Kellner H."/>
            <person name="Castanera R."/>
            <person name="Alfaro M."/>
            <person name="Ramirez L."/>
            <person name="Pisabarro A.G."/>
            <person name="Kuo A."/>
            <person name="Tritt A."/>
            <person name="Lipzen A."/>
            <person name="He G."/>
            <person name="Yan M."/>
            <person name="Ng V."/>
            <person name="Cullen D."/>
            <person name="Martin F."/>
            <person name="Rosso M.-N."/>
            <person name="Henrissat B."/>
            <person name="Hibbett D."/>
            <person name="Martinez A.T."/>
            <person name="Grigoriev I.V."/>
        </authorList>
    </citation>
    <scope>NUCLEOTIDE SEQUENCE</scope>
    <source>
        <strain evidence="3">AH 40177</strain>
    </source>
</reference>
<feature type="region of interest" description="Disordered" evidence="1">
    <location>
        <begin position="90"/>
        <end position="120"/>
    </location>
</feature>
<evidence type="ECO:0000313" key="4">
    <source>
        <dbReference type="Proteomes" id="UP000772434"/>
    </source>
</evidence>
<dbReference type="Proteomes" id="UP000772434">
    <property type="component" value="Unassembled WGS sequence"/>
</dbReference>
<dbReference type="EMBL" id="JADNRY010000015">
    <property type="protein sequence ID" value="KAF9073904.1"/>
    <property type="molecule type" value="Genomic_DNA"/>
</dbReference>
<evidence type="ECO:0000313" key="3">
    <source>
        <dbReference type="EMBL" id="KAF9073904.1"/>
    </source>
</evidence>
<keyword evidence="2" id="KW-1133">Transmembrane helix</keyword>
<dbReference type="OrthoDB" id="3265734at2759"/>
<evidence type="ECO:0000256" key="2">
    <source>
        <dbReference type="SAM" id="Phobius"/>
    </source>
</evidence>
<protein>
    <submittedName>
        <fullName evidence="3">Uncharacterized protein</fullName>
    </submittedName>
</protein>
<sequence>MWRNYHSSNGPNATAILSFNGTGVQVYGTVGGAAPQSKDSVSSASTYQVDDLPASTFVFLGRNHTLLITALQGNDVWLDYILYYSSNESVPNSSETSNPSSAPSSSETPGPSSAANTTHKAPPDVGIVGGVLGSVVAILLVLILVLLRGRKHILRSKSDIPTSASDLQMLKG</sequence>
<evidence type="ECO:0000256" key="1">
    <source>
        <dbReference type="SAM" id="MobiDB-lite"/>
    </source>
</evidence>
<proteinExistence type="predicted"/>
<organism evidence="3 4">
    <name type="scientific">Rhodocollybia butyracea</name>
    <dbReference type="NCBI Taxonomy" id="206335"/>
    <lineage>
        <taxon>Eukaryota</taxon>
        <taxon>Fungi</taxon>
        <taxon>Dikarya</taxon>
        <taxon>Basidiomycota</taxon>
        <taxon>Agaricomycotina</taxon>
        <taxon>Agaricomycetes</taxon>
        <taxon>Agaricomycetidae</taxon>
        <taxon>Agaricales</taxon>
        <taxon>Marasmiineae</taxon>
        <taxon>Omphalotaceae</taxon>
        <taxon>Rhodocollybia</taxon>
    </lineage>
</organism>
<keyword evidence="2" id="KW-0812">Transmembrane</keyword>